<evidence type="ECO:0000313" key="2">
    <source>
        <dbReference type="EnsemblPlants" id="PGSC0003DMT400091994"/>
    </source>
</evidence>
<evidence type="ECO:0000313" key="3">
    <source>
        <dbReference type="Proteomes" id="UP000011115"/>
    </source>
</evidence>
<feature type="compositionally biased region" description="Low complexity" evidence="1">
    <location>
        <begin position="31"/>
        <end position="44"/>
    </location>
</feature>
<feature type="region of interest" description="Disordered" evidence="1">
    <location>
        <begin position="222"/>
        <end position="248"/>
    </location>
</feature>
<proteinExistence type="predicted"/>
<dbReference type="Proteomes" id="UP000011115">
    <property type="component" value="Unassembled WGS sequence"/>
</dbReference>
<evidence type="ECO:0000256" key="1">
    <source>
        <dbReference type="SAM" id="MobiDB-lite"/>
    </source>
</evidence>
<keyword evidence="3" id="KW-1185">Reference proteome</keyword>
<accession>M1DNV2</accession>
<protein>
    <submittedName>
        <fullName evidence="2">Bifunctional endo-1,4-beta-xylanase xylA</fullName>
    </submittedName>
</protein>
<organism evidence="2 3">
    <name type="scientific">Solanum tuberosum</name>
    <name type="common">Potato</name>
    <dbReference type="NCBI Taxonomy" id="4113"/>
    <lineage>
        <taxon>Eukaryota</taxon>
        <taxon>Viridiplantae</taxon>
        <taxon>Streptophyta</taxon>
        <taxon>Embryophyta</taxon>
        <taxon>Tracheophyta</taxon>
        <taxon>Spermatophyta</taxon>
        <taxon>Magnoliopsida</taxon>
        <taxon>eudicotyledons</taxon>
        <taxon>Gunneridae</taxon>
        <taxon>Pentapetalae</taxon>
        <taxon>asterids</taxon>
        <taxon>lamiids</taxon>
        <taxon>Solanales</taxon>
        <taxon>Solanaceae</taxon>
        <taxon>Solanoideae</taxon>
        <taxon>Solaneae</taxon>
        <taxon>Solanum</taxon>
    </lineage>
</organism>
<feature type="compositionally biased region" description="Low complexity" evidence="1">
    <location>
        <begin position="440"/>
        <end position="456"/>
    </location>
</feature>
<dbReference type="PaxDb" id="4113-PGSC0003DMT400091994"/>
<feature type="region of interest" description="Disordered" evidence="1">
    <location>
        <begin position="386"/>
        <end position="475"/>
    </location>
</feature>
<dbReference type="Gramene" id="PGSC0003DMT400091994">
    <property type="protein sequence ID" value="PGSC0003DMT400091994"/>
    <property type="gene ID" value="PGSC0003DMG400041565"/>
</dbReference>
<feature type="region of interest" description="Disordered" evidence="1">
    <location>
        <begin position="555"/>
        <end position="665"/>
    </location>
</feature>
<feature type="compositionally biased region" description="Polar residues" evidence="1">
    <location>
        <begin position="228"/>
        <end position="248"/>
    </location>
</feature>
<feature type="compositionally biased region" description="Low complexity" evidence="1">
    <location>
        <begin position="352"/>
        <end position="367"/>
    </location>
</feature>
<reference evidence="3" key="1">
    <citation type="journal article" date="2011" name="Nature">
        <title>Genome sequence and analysis of the tuber crop potato.</title>
        <authorList>
            <consortium name="The Potato Genome Sequencing Consortium"/>
        </authorList>
    </citation>
    <scope>NUCLEOTIDE SEQUENCE [LARGE SCALE GENOMIC DNA]</scope>
    <source>
        <strain evidence="3">cv. DM1-3 516 R44</strain>
    </source>
</reference>
<feature type="region of interest" description="Disordered" evidence="1">
    <location>
        <begin position="1"/>
        <end position="44"/>
    </location>
</feature>
<feature type="compositionally biased region" description="Polar residues" evidence="1">
    <location>
        <begin position="303"/>
        <end position="313"/>
    </location>
</feature>
<feature type="compositionally biased region" description="Polar residues" evidence="1">
    <location>
        <begin position="79"/>
        <end position="90"/>
    </location>
</feature>
<reference evidence="2" key="2">
    <citation type="submission" date="2015-06" db="UniProtKB">
        <authorList>
            <consortium name="EnsemblPlants"/>
        </authorList>
    </citation>
    <scope>IDENTIFICATION</scope>
    <source>
        <strain evidence="2">DM1-3 516 R44</strain>
    </source>
</reference>
<feature type="compositionally biased region" description="Basic and acidic residues" evidence="1">
    <location>
        <begin position="649"/>
        <end position="665"/>
    </location>
</feature>
<dbReference type="InParanoid" id="M1DNV2"/>
<dbReference type="AlphaFoldDB" id="M1DNV2"/>
<dbReference type="HOGENOM" id="CLU_009341_0_0_1"/>
<sequence length="804" mass="89106">MAREPPVSLFQAAGPSHLRRSEETNKTHQESLSNSSYNSTNSRNTEAMNIAISERELEGIQKIISPGRDRLIHRKLLTGNDSPNQGLQHTQKSHDSTMPIARSDEAISGELVAHSPELRLQIRPSSQQFHGDLTTGDCSPGEEVHLTAISSKMAGQIIGDMNSGEQPVAGDDCATKSNCSLDEEIHLTNISTNLAQEHSEKEIQTSFLNSTINPQAEMDEFNRRTEEQQQVTLSQTQAGSNDQNQDHNATGTQKIVMESKQVDTPQYQDQNDQQDNTNYTNLEGIEVESSSHFSFGVKPMDTIPSNGEQQRTGKTPKYNNELDHDCMQKQQQTDSTSLSKNPSAASTQAGKSSHSNSNRNVVNLSSSDVHVNDIANEQMNVMRNEQENRRGVTEAHQQVSRNHNSGRDKNLSQSPAQGGNAEPNSYHKEFPKLSSNFDRQTSPNQQSQQLNQSAQSKEPSNSNENHNSKQNQSIEPVPYTVAKQTENKANNKNAGIDSMLPIPINPNCSYLDGTAVAKGGMDGGCQETHTNMQERVSKGGNLLHVLHEGTHIDHSLDPRASATTYDQQHSPRQQQNQHQKQTETNNQAAAEKDVSRQQVEVTKKKNPNRGTMAKDMGSKASTSSHEGTPKSTNKPSKKKRDAAKKKQNKQQDTDQQGEHNKKDEVCKKFIMIDDQQGMDITPLQAQYMTPPPTVPPDKSQNICQVNTVPIIDEYAVDNSEDELDVDNHSLKDHDDDDETSELLIRAFSPHNDKGLENEIQHVTTTQGLSPRGFHLNAFHSKHQDINTVTAGRPNTRLFTSKSSQ</sequence>
<feature type="compositionally biased region" description="Basic residues" evidence="1">
    <location>
        <begin position="635"/>
        <end position="648"/>
    </location>
</feature>
<name>M1DNV2_SOLTU</name>
<feature type="compositionally biased region" description="Polar residues" evidence="1">
    <location>
        <begin position="328"/>
        <end position="351"/>
    </location>
</feature>
<feature type="compositionally biased region" description="Basic and acidic residues" evidence="1">
    <location>
        <begin position="19"/>
        <end position="29"/>
    </location>
</feature>
<feature type="compositionally biased region" description="Polar residues" evidence="1">
    <location>
        <begin position="457"/>
        <end position="474"/>
    </location>
</feature>
<feature type="region of interest" description="Disordered" evidence="1">
    <location>
        <begin position="295"/>
        <end position="367"/>
    </location>
</feature>
<dbReference type="EnsemblPlants" id="PGSC0003DMT400091994">
    <property type="protein sequence ID" value="PGSC0003DMT400091994"/>
    <property type="gene ID" value="PGSC0003DMG400041565"/>
</dbReference>
<feature type="compositionally biased region" description="Low complexity" evidence="1">
    <location>
        <begin position="567"/>
        <end position="587"/>
    </location>
</feature>
<feature type="region of interest" description="Disordered" evidence="1">
    <location>
        <begin position="77"/>
        <end position="96"/>
    </location>
</feature>